<gene>
    <name evidence="2" type="primary">pnk1</name>
    <name evidence="2" type="ORF">N0V87_004980</name>
</gene>
<dbReference type="GO" id="GO:0003690">
    <property type="term" value="F:double-stranded DNA binding"/>
    <property type="evidence" value="ECO:0007669"/>
    <property type="project" value="TreeGrafter"/>
</dbReference>
<evidence type="ECO:0000313" key="2">
    <source>
        <dbReference type="EMBL" id="KAJ4336961.1"/>
    </source>
</evidence>
<proteinExistence type="predicted"/>
<dbReference type="InterPro" id="IPR036412">
    <property type="entry name" value="HAD-like_sf"/>
</dbReference>
<dbReference type="NCBIfam" id="TIGR01664">
    <property type="entry name" value="DNA-3'-Pase"/>
    <property type="match status" value="1"/>
</dbReference>
<protein>
    <submittedName>
        <fullName evidence="2">DNA kinase/phosphatase Pnk1</fullName>
    </submittedName>
</protein>
<feature type="compositionally biased region" description="Polar residues" evidence="1">
    <location>
        <begin position="29"/>
        <end position="38"/>
    </location>
</feature>
<dbReference type="PANTHER" id="PTHR12083">
    <property type="entry name" value="BIFUNCTIONAL POLYNUCLEOTIDE PHOSPHATASE/KINASE"/>
    <property type="match status" value="1"/>
</dbReference>
<dbReference type="Pfam" id="PF08645">
    <property type="entry name" value="PNK3P"/>
    <property type="match status" value="1"/>
</dbReference>
<dbReference type="InterPro" id="IPR013954">
    <property type="entry name" value="PNK3P"/>
</dbReference>
<dbReference type="SUPFAM" id="SSF56784">
    <property type="entry name" value="HAD-like"/>
    <property type="match status" value="1"/>
</dbReference>
<keyword evidence="2" id="KW-0808">Transferase</keyword>
<dbReference type="PANTHER" id="PTHR12083:SF9">
    <property type="entry name" value="BIFUNCTIONAL POLYNUCLEOTIDE PHOSPHATASE_KINASE"/>
    <property type="match status" value="1"/>
</dbReference>
<dbReference type="GO" id="GO:0006281">
    <property type="term" value="P:DNA repair"/>
    <property type="evidence" value="ECO:0007669"/>
    <property type="project" value="TreeGrafter"/>
</dbReference>
<evidence type="ECO:0000256" key="1">
    <source>
        <dbReference type="SAM" id="MobiDB-lite"/>
    </source>
</evidence>
<dbReference type="Gene3D" id="3.40.50.1000">
    <property type="entry name" value="HAD superfamily/HAD-like"/>
    <property type="match status" value="1"/>
</dbReference>
<dbReference type="GO" id="GO:0046404">
    <property type="term" value="F:ATP-dependent polydeoxyribonucleotide 5'-hydroxyl-kinase activity"/>
    <property type="evidence" value="ECO:0007669"/>
    <property type="project" value="TreeGrafter"/>
</dbReference>
<dbReference type="OrthoDB" id="19045at2759"/>
<dbReference type="InterPro" id="IPR006551">
    <property type="entry name" value="Polynucleotide_phosphatase"/>
</dbReference>
<name>A0A9W9C055_9PLEO</name>
<dbReference type="AlphaFoldDB" id="A0A9W9C055"/>
<comment type="caution">
    <text evidence="2">The sequence shown here is derived from an EMBL/GenBank/DDBJ whole genome shotgun (WGS) entry which is preliminary data.</text>
</comment>
<dbReference type="InterPro" id="IPR006549">
    <property type="entry name" value="HAD-SF_hydro_IIIA"/>
</dbReference>
<dbReference type="EMBL" id="JAPEUV010000043">
    <property type="protein sequence ID" value="KAJ4336961.1"/>
    <property type="molecule type" value="Genomic_DNA"/>
</dbReference>
<accession>A0A9W9C055</accession>
<sequence length="234" mass="26054">MPERLGVRKRPSVGEKEVSPPPAKRRQQSHTTSAQQLTRRLLTPASGKKFGRDASDWKWWHSSVPGKLKQLYEEDNQGGISLKSDPKTVKSDQKRLADFKGKVSTVVSQLDLPVTVYAATGRDEYRKPRVGMWRELLEDHDLDIMETVDLGNSFFVGDAGGREAVAGITVKDHSCVDRDFAANVGLPFHTPEEYFLEQPVQPFVRGFDPTTYVNKVAESSTSASTLSDQQPHGT</sequence>
<feature type="compositionally biased region" description="Basic and acidic residues" evidence="1">
    <location>
        <begin position="1"/>
        <end position="18"/>
    </location>
</feature>
<dbReference type="GO" id="GO:0046403">
    <property type="term" value="F:polynucleotide 3'-phosphatase activity"/>
    <property type="evidence" value="ECO:0007669"/>
    <property type="project" value="TreeGrafter"/>
</dbReference>
<keyword evidence="3" id="KW-1185">Reference proteome</keyword>
<dbReference type="InterPro" id="IPR023214">
    <property type="entry name" value="HAD_sf"/>
</dbReference>
<keyword evidence="2" id="KW-0418">Kinase</keyword>
<organism evidence="2 3">
    <name type="scientific">Didymella glomerata</name>
    <dbReference type="NCBI Taxonomy" id="749621"/>
    <lineage>
        <taxon>Eukaryota</taxon>
        <taxon>Fungi</taxon>
        <taxon>Dikarya</taxon>
        <taxon>Ascomycota</taxon>
        <taxon>Pezizomycotina</taxon>
        <taxon>Dothideomycetes</taxon>
        <taxon>Pleosporomycetidae</taxon>
        <taxon>Pleosporales</taxon>
        <taxon>Pleosporineae</taxon>
        <taxon>Didymellaceae</taxon>
        <taxon>Didymella</taxon>
    </lineage>
</organism>
<reference evidence="2" key="1">
    <citation type="submission" date="2022-10" db="EMBL/GenBank/DDBJ databases">
        <title>Tapping the CABI collections for fungal endophytes: first genome assemblies for Collariella, Neodidymelliopsis, Ascochyta clinopodiicola, Didymella pomorum, Didymosphaeria variabile, Neocosmospora piperis and Neocucurbitaria cava.</title>
        <authorList>
            <person name="Hill R."/>
        </authorList>
    </citation>
    <scope>NUCLEOTIDE SEQUENCE</scope>
    <source>
        <strain evidence="2">IMI 360193</strain>
    </source>
</reference>
<evidence type="ECO:0000313" key="3">
    <source>
        <dbReference type="Proteomes" id="UP001140562"/>
    </source>
</evidence>
<dbReference type="NCBIfam" id="TIGR01662">
    <property type="entry name" value="HAD-SF-IIIA"/>
    <property type="match status" value="1"/>
</dbReference>
<dbReference type="Proteomes" id="UP001140562">
    <property type="component" value="Unassembled WGS sequence"/>
</dbReference>
<feature type="region of interest" description="Disordered" evidence="1">
    <location>
        <begin position="1"/>
        <end position="52"/>
    </location>
</feature>